<reference evidence="16 17" key="1">
    <citation type="submission" date="2023-07" db="EMBL/GenBank/DDBJ databases">
        <title>Genomic Encyclopedia of Type Strains, Phase IV (KMG-IV): sequencing the most valuable type-strain genomes for metagenomic binning, comparative biology and taxonomic classification.</title>
        <authorList>
            <person name="Goeker M."/>
        </authorList>
    </citation>
    <scope>NUCLEOTIDE SEQUENCE [LARGE SCALE GENOMIC DNA]</scope>
    <source>
        <strain evidence="16 17">DSM 5896</strain>
    </source>
</reference>
<dbReference type="Gene3D" id="3.40.710.10">
    <property type="entry name" value="DD-peptidase/beta-lactamase superfamily"/>
    <property type="match status" value="1"/>
</dbReference>
<dbReference type="GO" id="GO:0009002">
    <property type="term" value="F:serine-type D-Ala-D-Ala carboxypeptidase activity"/>
    <property type="evidence" value="ECO:0007669"/>
    <property type="project" value="UniProtKB-EC"/>
</dbReference>
<comment type="pathway">
    <text evidence="2">Cell wall biogenesis; peptidoglycan biosynthesis.</text>
</comment>
<evidence type="ECO:0000256" key="8">
    <source>
        <dbReference type="ARBA" id="ARBA00022801"/>
    </source>
</evidence>
<name>A0ABU0FEB2_9HYPH</name>
<keyword evidence="10" id="KW-0573">Peptidoglycan synthesis</keyword>
<keyword evidence="11" id="KW-0961">Cell wall biogenesis/degradation</keyword>
<dbReference type="Pfam" id="PF00768">
    <property type="entry name" value="Peptidase_S11"/>
    <property type="match status" value="1"/>
</dbReference>
<comment type="catalytic activity">
    <reaction evidence="12">
        <text>Preferential cleavage: (Ac)2-L-Lys-D-Ala-|-D-Ala. Also transpeptidation of peptidyl-alanyl moieties that are N-acyl substituents of D-alanine.</text>
        <dbReference type="EC" id="3.4.16.4"/>
    </reaction>
</comment>
<dbReference type="RefSeq" id="WP_307427631.1">
    <property type="nucleotide sequence ID" value="NZ_JAUSVK010000001.1"/>
</dbReference>
<dbReference type="InterPro" id="IPR015956">
    <property type="entry name" value="Peniciliin-bd_prot_C_sf"/>
</dbReference>
<evidence type="ECO:0000256" key="2">
    <source>
        <dbReference type="ARBA" id="ARBA00004752"/>
    </source>
</evidence>
<evidence type="ECO:0000259" key="15">
    <source>
        <dbReference type="SMART" id="SM00936"/>
    </source>
</evidence>
<evidence type="ECO:0000256" key="10">
    <source>
        <dbReference type="ARBA" id="ARBA00022984"/>
    </source>
</evidence>
<dbReference type="SUPFAM" id="SSF56601">
    <property type="entry name" value="beta-lactamase/transpeptidase-like"/>
    <property type="match status" value="1"/>
</dbReference>
<keyword evidence="8 16" id="KW-0378">Hydrolase</keyword>
<sequence length="384" mass="40901">MALALCFVLLSPAIGLAEPFATKAPVAFLIDETSGSVILSKNADRPVEPAAMAKLMTMAVVGRALGRNEIALDTVYPISVETWRKGGAPSGSATMFAPVKSRIAVSDLLRGAIVQAANDACYALSEGMTGKLDGLVPRMNDLAAEIGLSHTVFRNVTGFSDPQQTTTARDLATLLAWLRDNEPAIYAIYGEKEFTWNKIRQTNRNPLLTEGLGVDGGSTGASDGAGYGLVVSAMHGNQHFVLVLHGLQSVRERAEEARRLLEWAEGSFEPKIAFAKDVVVAHASVYGGNTAEVPLVADRDVSVLARKEADERLAAQVVYDGPVEAPIRKGDVVAHLQITRDGQVSQEVPLHAAADVPIGSLPRRAFGAIYELGVGLVRGEPRKR</sequence>
<comment type="function">
    <text evidence="1">Removes C-terminal D-alanyl residues from sugar-peptide cell wall precursors.</text>
</comment>
<feature type="domain" description="Peptidase S11 D-Ala-D-Ala carboxypeptidase A C-terminal" evidence="15">
    <location>
        <begin position="268"/>
        <end position="358"/>
    </location>
</feature>
<keyword evidence="6" id="KW-0645">Protease</keyword>
<organism evidence="16 17">
    <name type="scientific">Labrys monachus</name>
    <dbReference type="NCBI Taxonomy" id="217067"/>
    <lineage>
        <taxon>Bacteria</taxon>
        <taxon>Pseudomonadati</taxon>
        <taxon>Pseudomonadota</taxon>
        <taxon>Alphaproteobacteria</taxon>
        <taxon>Hyphomicrobiales</taxon>
        <taxon>Xanthobacteraceae</taxon>
        <taxon>Labrys</taxon>
    </lineage>
</organism>
<evidence type="ECO:0000256" key="1">
    <source>
        <dbReference type="ARBA" id="ARBA00003217"/>
    </source>
</evidence>
<dbReference type="EC" id="3.4.16.4" evidence="4"/>
<accession>A0ABU0FEB2</accession>
<dbReference type="Gene3D" id="2.60.410.10">
    <property type="entry name" value="D-Ala-D-Ala carboxypeptidase, C-terminal domain"/>
    <property type="match status" value="1"/>
</dbReference>
<evidence type="ECO:0000256" key="3">
    <source>
        <dbReference type="ARBA" id="ARBA00007164"/>
    </source>
</evidence>
<dbReference type="Pfam" id="PF07943">
    <property type="entry name" value="PBP5_C"/>
    <property type="match status" value="1"/>
</dbReference>
<dbReference type="Proteomes" id="UP001237448">
    <property type="component" value="Unassembled WGS sequence"/>
</dbReference>
<protein>
    <recommendedName>
        <fullName evidence="4">serine-type D-Ala-D-Ala carboxypeptidase</fullName>
        <ecNumber evidence="4">3.4.16.4</ecNumber>
    </recommendedName>
</protein>
<dbReference type="SMART" id="SM00936">
    <property type="entry name" value="PBP5_C"/>
    <property type="match status" value="1"/>
</dbReference>
<evidence type="ECO:0000256" key="14">
    <source>
        <dbReference type="SAM" id="SignalP"/>
    </source>
</evidence>
<evidence type="ECO:0000256" key="6">
    <source>
        <dbReference type="ARBA" id="ARBA00022670"/>
    </source>
</evidence>
<evidence type="ECO:0000256" key="13">
    <source>
        <dbReference type="RuleBase" id="RU004016"/>
    </source>
</evidence>
<dbReference type="InterPro" id="IPR012338">
    <property type="entry name" value="Beta-lactam/transpept-like"/>
</dbReference>
<keyword evidence="17" id="KW-1185">Reference proteome</keyword>
<keyword evidence="7 14" id="KW-0732">Signal</keyword>
<evidence type="ECO:0000256" key="9">
    <source>
        <dbReference type="ARBA" id="ARBA00022960"/>
    </source>
</evidence>
<evidence type="ECO:0000256" key="12">
    <source>
        <dbReference type="ARBA" id="ARBA00034000"/>
    </source>
</evidence>
<evidence type="ECO:0000256" key="7">
    <source>
        <dbReference type="ARBA" id="ARBA00022729"/>
    </source>
</evidence>
<evidence type="ECO:0000256" key="11">
    <source>
        <dbReference type="ARBA" id="ARBA00023316"/>
    </source>
</evidence>
<evidence type="ECO:0000313" key="17">
    <source>
        <dbReference type="Proteomes" id="UP001237448"/>
    </source>
</evidence>
<dbReference type="SUPFAM" id="SSF69189">
    <property type="entry name" value="Penicillin-binding protein associated domain"/>
    <property type="match status" value="1"/>
</dbReference>
<dbReference type="InterPro" id="IPR012907">
    <property type="entry name" value="Peptidase_S11_C"/>
</dbReference>
<comment type="caution">
    <text evidence="16">The sequence shown here is derived from an EMBL/GenBank/DDBJ whole genome shotgun (WGS) entry which is preliminary data.</text>
</comment>
<evidence type="ECO:0000256" key="5">
    <source>
        <dbReference type="ARBA" id="ARBA00022645"/>
    </source>
</evidence>
<evidence type="ECO:0000256" key="4">
    <source>
        <dbReference type="ARBA" id="ARBA00012448"/>
    </source>
</evidence>
<dbReference type="InterPro" id="IPR037167">
    <property type="entry name" value="Peptidase_S11_C_sf"/>
</dbReference>
<dbReference type="InterPro" id="IPR018044">
    <property type="entry name" value="Peptidase_S11"/>
</dbReference>
<dbReference type="PRINTS" id="PR00725">
    <property type="entry name" value="DADACBPTASE1"/>
</dbReference>
<dbReference type="InterPro" id="IPR001967">
    <property type="entry name" value="Peptidase_S11_N"/>
</dbReference>
<dbReference type="PANTHER" id="PTHR21581:SF6">
    <property type="entry name" value="TRAFFICKING PROTEIN PARTICLE COMPLEX SUBUNIT 12"/>
    <property type="match status" value="1"/>
</dbReference>
<feature type="chain" id="PRO_5046706452" description="serine-type D-Ala-D-Ala carboxypeptidase" evidence="14">
    <location>
        <begin position="18"/>
        <end position="384"/>
    </location>
</feature>
<keyword evidence="9" id="KW-0133">Cell shape</keyword>
<comment type="similarity">
    <text evidence="3 13">Belongs to the peptidase S11 family.</text>
</comment>
<feature type="signal peptide" evidence="14">
    <location>
        <begin position="1"/>
        <end position="17"/>
    </location>
</feature>
<keyword evidence="5 16" id="KW-0121">Carboxypeptidase</keyword>
<proteinExistence type="inferred from homology"/>
<dbReference type="EMBL" id="JAUSVK010000001">
    <property type="protein sequence ID" value="MDQ0392948.1"/>
    <property type="molecule type" value="Genomic_DNA"/>
</dbReference>
<evidence type="ECO:0000313" key="16">
    <source>
        <dbReference type="EMBL" id="MDQ0392948.1"/>
    </source>
</evidence>
<dbReference type="PANTHER" id="PTHR21581">
    <property type="entry name" value="D-ALANYL-D-ALANINE CARBOXYPEPTIDASE"/>
    <property type="match status" value="1"/>
</dbReference>
<gene>
    <name evidence="16" type="ORF">J3R73_002740</name>
</gene>